<feature type="compositionally biased region" description="Acidic residues" evidence="5">
    <location>
        <begin position="420"/>
        <end position="444"/>
    </location>
</feature>
<sequence>MVQGKTKGLQSKAPSQRHAAKSAANTKKGKRYIPPKKASLVKQASMHKDLTAKINKSIEQQMVSAASSGKLTIMKNTVPGPEARPSKKSKNISKPRGVNRADAKITKWNDRSDIPLDKEDQFHASRDEILLDGNYEEDEDMEDEEVFGLKGMSDDDEEEEEDGEEEDDDMGDEDLDPRTPTTSQEGKKKKSSKKGKGKESDSEDSESEEDESWGRTKAAYYSSNATQLDSEDEEGNQLEEQEAKRLQSKAREDMVEDDFGLEDPVDVHPVTSAVDPLEEVPPATMSAPPLPKDRASLLRHLEKTDPESLALAGDWTETAENLVKTREKIQRHVVPSMLRISPDKGFSMQNDPDAVGLGLVHVHYQTLLTYSTMLAFYLHLRAQEKYASKPELLKTHPIISRLLKLKQALSELESLNFAVDLDDDDPDLDDGEELDLDFDDEDPMMMDAQNLWRGEHGSDDAEDFDVGMESDDSGSEDDDIGEVVPAPKLSKPKAPSLLAPPKKKRKMSASDSSKSAVPIFDLEEPVYMSSKPTSRPQSDSVDAFGEATTLQHADAADKTARKKSLRFHTSRIESTSARRQGARNNALGGDDDIPYRERKQEREDRLAKEAKARVKDQGGADLDDTEPEPRKPEDEDMEGVDGYYELVKQKSKEKKEKKKAEYEATRAAERIIEEDESSGPRSLTRAILANKGLTPHRSKSVRNPRVKKRQKFEKAKKKVASQKAVYKGGLSDTGGRYEGEKSGISKVVKSVRFG</sequence>
<dbReference type="InterPro" id="IPR007146">
    <property type="entry name" value="Sas10/Utp3/C1D"/>
</dbReference>
<keyword evidence="8" id="KW-1185">Reference proteome</keyword>
<evidence type="ECO:0000313" key="7">
    <source>
        <dbReference type="EMBL" id="KAF5369551.1"/>
    </source>
</evidence>
<organism evidence="7 8">
    <name type="scientific">Tetrapyrgos nigripes</name>
    <dbReference type="NCBI Taxonomy" id="182062"/>
    <lineage>
        <taxon>Eukaryota</taxon>
        <taxon>Fungi</taxon>
        <taxon>Dikarya</taxon>
        <taxon>Basidiomycota</taxon>
        <taxon>Agaricomycotina</taxon>
        <taxon>Agaricomycetes</taxon>
        <taxon>Agaricomycetidae</taxon>
        <taxon>Agaricales</taxon>
        <taxon>Marasmiineae</taxon>
        <taxon>Marasmiaceae</taxon>
        <taxon>Tetrapyrgos</taxon>
    </lineage>
</organism>
<evidence type="ECO:0000256" key="5">
    <source>
        <dbReference type="SAM" id="MobiDB-lite"/>
    </source>
</evidence>
<dbReference type="EMBL" id="JAACJM010000013">
    <property type="protein sequence ID" value="KAF5369551.1"/>
    <property type="molecule type" value="Genomic_DNA"/>
</dbReference>
<protein>
    <recommendedName>
        <fullName evidence="6">Sas10 C-terminal domain-containing protein</fullName>
    </recommendedName>
</protein>
<feature type="compositionally biased region" description="Basic and acidic residues" evidence="5">
    <location>
        <begin position="647"/>
        <end position="667"/>
    </location>
</feature>
<feature type="compositionally biased region" description="Polar residues" evidence="5">
    <location>
        <begin position="530"/>
        <end position="540"/>
    </location>
</feature>
<dbReference type="PANTHER" id="PTHR13237:SF8">
    <property type="entry name" value="SOMETHING ABOUT SILENCING PROTEIN 10"/>
    <property type="match status" value="1"/>
</dbReference>
<feature type="compositionally biased region" description="Basic and acidic residues" evidence="5">
    <location>
        <begin position="593"/>
        <end position="618"/>
    </location>
</feature>
<gene>
    <name evidence="7" type="ORF">D9758_002554</name>
</gene>
<evidence type="ECO:0000259" key="6">
    <source>
        <dbReference type="Pfam" id="PF09368"/>
    </source>
</evidence>
<feature type="compositionally biased region" description="Basic and acidic residues" evidence="5">
    <location>
        <begin position="99"/>
        <end position="129"/>
    </location>
</feature>
<reference evidence="7 8" key="1">
    <citation type="journal article" date="2020" name="ISME J.">
        <title>Uncovering the hidden diversity of litter-decomposition mechanisms in mushroom-forming fungi.</title>
        <authorList>
            <person name="Floudas D."/>
            <person name="Bentzer J."/>
            <person name="Ahren D."/>
            <person name="Johansson T."/>
            <person name="Persson P."/>
            <person name="Tunlid A."/>
        </authorList>
    </citation>
    <scope>NUCLEOTIDE SEQUENCE [LARGE SCALE GENOMIC DNA]</scope>
    <source>
        <strain evidence="7 8">CBS 291.85</strain>
    </source>
</reference>
<dbReference type="PANTHER" id="PTHR13237">
    <property type="entry name" value="SOMETHING ABOUT SILENCING PROTEIN 10-RELATED"/>
    <property type="match status" value="1"/>
</dbReference>
<feature type="region of interest" description="Disordered" evidence="5">
    <location>
        <begin position="1"/>
        <end position="44"/>
    </location>
</feature>
<feature type="compositionally biased region" description="Basic residues" evidence="5">
    <location>
        <begin position="694"/>
        <end position="719"/>
    </location>
</feature>
<name>A0A8H5GR90_9AGAR</name>
<dbReference type="Pfam" id="PF09368">
    <property type="entry name" value="Sas10"/>
    <property type="match status" value="1"/>
</dbReference>
<feature type="region of interest" description="Disordered" evidence="5">
    <location>
        <begin position="689"/>
        <end position="719"/>
    </location>
</feature>
<comment type="caution">
    <text evidence="7">The sequence shown here is derived from an EMBL/GenBank/DDBJ whole genome shotgun (WGS) entry which is preliminary data.</text>
</comment>
<feature type="region of interest" description="Disordered" evidence="5">
    <location>
        <begin position="420"/>
        <end position="667"/>
    </location>
</feature>
<dbReference type="OrthoDB" id="1924577at2759"/>
<dbReference type="InterPro" id="IPR018972">
    <property type="entry name" value="Sas10_C_dom"/>
</dbReference>
<accession>A0A8H5GR90</accession>
<feature type="domain" description="Sas10 C-terminal" evidence="6">
    <location>
        <begin position="678"/>
        <end position="753"/>
    </location>
</feature>
<evidence type="ECO:0000256" key="3">
    <source>
        <dbReference type="ARBA" id="ARBA00022553"/>
    </source>
</evidence>
<feature type="compositionally biased region" description="Basic residues" evidence="5">
    <location>
        <begin position="187"/>
        <end position="196"/>
    </location>
</feature>
<dbReference type="GO" id="GO:0032040">
    <property type="term" value="C:small-subunit processome"/>
    <property type="evidence" value="ECO:0007669"/>
    <property type="project" value="TreeGrafter"/>
</dbReference>
<feature type="region of interest" description="Disordered" evidence="5">
    <location>
        <begin position="65"/>
        <end position="252"/>
    </location>
</feature>
<feature type="compositionally biased region" description="Acidic residues" evidence="5">
    <location>
        <begin position="229"/>
        <end position="240"/>
    </location>
</feature>
<keyword evidence="3" id="KW-0597">Phosphoprotein</keyword>
<dbReference type="Proteomes" id="UP000559256">
    <property type="component" value="Unassembled WGS sequence"/>
</dbReference>
<dbReference type="InterPro" id="IPR019034">
    <property type="entry name" value="UPF0390"/>
</dbReference>
<feature type="compositionally biased region" description="Acidic residues" evidence="5">
    <location>
        <begin position="201"/>
        <end position="211"/>
    </location>
</feature>
<dbReference type="GO" id="GO:0000462">
    <property type="term" value="P:maturation of SSU-rRNA from tricistronic rRNA transcript (SSU-rRNA, 5.8S rRNA, LSU-rRNA)"/>
    <property type="evidence" value="ECO:0007669"/>
    <property type="project" value="TreeGrafter"/>
</dbReference>
<evidence type="ECO:0000256" key="2">
    <source>
        <dbReference type="ARBA" id="ARBA00010979"/>
    </source>
</evidence>
<keyword evidence="4" id="KW-0539">Nucleus</keyword>
<feature type="compositionally biased region" description="Acidic residues" evidence="5">
    <location>
        <begin position="154"/>
        <end position="175"/>
    </location>
</feature>
<evidence type="ECO:0000313" key="8">
    <source>
        <dbReference type="Proteomes" id="UP000559256"/>
    </source>
</evidence>
<dbReference type="AlphaFoldDB" id="A0A8H5GR90"/>
<evidence type="ECO:0000256" key="4">
    <source>
        <dbReference type="ARBA" id="ARBA00023242"/>
    </source>
</evidence>
<proteinExistence type="inferred from homology"/>
<feature type="compositionally biased region" description="Acidic residues" evidence="5">
    <location>
        <begin position="460"/>
        <end position="481"/>
    </location>
</feature>
<dbReference type="Pfam" id="PF09495">
    <property type="entry name" value="DUF2462"/>
    <property type="match status" value="1"/>
</dbReference>
<feature type="compositionally biased region" description="Low complexity" evidence="5">
    <location>
        <begin position="485"/>
        <end position="500"/>
    </location>
</feature>
<feature type="compositionally biased region" description="Basic residues" evidence="5">
    <location>
        <begin position="560"/>
        <end position="569"/>
    </location>
</feature>
<feature type="compositionally biased region" description="Acidic residues" evidence="5">
    <location>
        <begin position="134"/>
        <end position="146"/>
    </location>
</feature>
<feature type="compositionally biased region" description="Basic and acidic residues" evidence="5">
    <location>
        <begin position="241"/>
        <end position="252"/>
    </location>
</feature>
<comment type="similarity">
    <text evidence="2">Belongs to the SAS10 family.</text>
</comment>
<evidence type="ECO:0000256" key="1">
    <source>
        <dbReference type="ARBA" id="ARBA00004123"/>
    </source>
</evidence>
<comment type="subcellular location">
    <subcellularLocation>
        <location evidence="1">Nucleus</location>
    </subcellularLocation>
</comment>
<dbReference type="Pfam" id="PF04000">
    <property type="entry name" value="Sas10_Utp3"/>
    <property type="match status" value="1"/>
</dbReference>